<sequence length="184" mass="20200">MRARIEACARDLFYREGYEAVSMRKIAAGLSCSTNTLYAYFDSKMDILAAVWADIFGQVFAELTPGVAAQETAAGRVQAFCEGYVRGWLVRPEEYRLVFMSGGVTQADVSAFLADERLAGAFEALLDGLAAHHGVTTEDPEVLRRRDYLLTAIHGVPHCLITMSGHPWPPADDLVRMAVDAALR</sequence>
<evidence type="ECO:0000256" key="2">
    <source>
        <dbReference type="PROSITE-ProRule" id="PRU00335"/>
    </source>
</evidence>
<evidence type="ECO:0000256" key="1">
    <source>
        <dbReference type="ARBA" id="ARBA00023125"/>
    </source>
</evidence>
<keyword evidence="5" id="KW-1185">Reference proteome</keyword>
<comment type="caution">
    <text evidence="4">The sequence shown here is derived from an EMBL/GenBank/DDBJ whole genome shotgun (WGS) entry which is preliminary data.</text>
</comment>
<evidence type="ECO:0000313" key="5">
    <source>
        <dbReference type="Proteomes" id="UP001597216"/>
    </source>
</evidence>
<dbReference type="InterPro" id="IPR050109">
    <property type="entry name" value="HTH-type_TetR-like_transc_reg"/>
</dbReference>
<evidence type="ECO:0000313" key="4">
    <source>
        <dbReference type="EMBL" id="MFD1189639.1"/>
    </source>
</evidence>
<evidence type="ECO:0000259" key="3">
    <source>
        <dbReference type="PROSITE" id="PS50977"/>
    </source>
</evidence>
<feature type="DNA-binding region" description="H-T-H motif" evidence="2">
    <location>
        <begin position="22"/>
        <end position="41"/>
    </location>
</feature>
<dbReference type="EMBL" id="JBHTLQ010000005">
    <property type="protein sequence ID" value="MFD1189639.1"/>
    <property type="molecule type" value="Genomic_DNA"/>
</dbReference>
<dbReference type="SUPFAM" id="SSF46689">
    <property type="entry name" value="Homeodomain-like"/>
    <property type="match status" value="1"/>
</dbReference>
<gene>
    <name evidence="4" type="ORF">ACFQ27_03530</name>
</gene>
<dbReference type="Gene3D" id="1.10.357.10">
    <property type="entry name" value="Tetracycline Repressor, domain 2"/>
    <property type="match status" value="1"/>
</dbReference>
<proteinExistence type="predicted"/>
<name>A0ABW3SXJ0_9CAUL</name>
<dbReference type="Pfam" id="PF00440">
    <property type="entry name" value="TetR_N"/>
    <property type="match status" value="1"/>
</dbReference>
<dbReference type="InterPro" id="IPR001647">
    <property type="entry name" value="HTH_TetR"/>
</dbReference>
<dbReference type="PANTHER" id="PTHR30055">
    <property type="entry name" value="HTH-TYPE TRANSCRIPTIONAL REGULATOR RUTR"/>
    <property type="match status" value="1"/>
</dbReference>
<dbReference type="PROSITE" id="PS50977">
    <property type="entry name" value="HTH_TETR_2"/>
    <property type="match status" value="1"/>
</dbReference>
<accession>A0ABW3SXJ0</accession>
<keyword evidence="1 2" id="KW-0238">DNA-binding</keyword>
<organism evidence="4 5">
    <name type="scientific">Phenylobacterium conjunctum</name>
    <dbReference type="NCBI Taxonomy" id="1298959"/>
    <lineage>
        <taxon>Bacteria</taxon>
        <taxon>Pseudomonadati</taxon>
        <taxon>Pseudomonadota</taxon>
        <taxon>Alphaproteobacteria</taxon>
        <taxon>Caulobacterales</taxon>
        <taxon>Caulobacteraceae</taxon>
        <taxon>Phenylobacterium</taxon>
    </lineage>
</organism>
<dbReference type="Proteomes" id="UP001597216">
    <property type="component" value="Unassembled WGS sequence"/>
</dbReference>
<dbReference type="InterPro" id="IPR009057">
    <property type="entry name" value="Homeodomain-like_sf"/>
</dbReference>
<reference evidence="5" key="1">
    <citation type="journal article" date="2019" name="Int. J. Syst. Evol. Microbiol.">
        <title>The Global Catalogue of Microorganisms (GCM) 10K type strain sequencing project: providing services to taxonomists for standard genome sequencing and annotation.</title>
        <authorList>
            <consortium name="The Broad Institute Genomics Platform"/>
            <consortium name="The Broad Institute Genome Sequencing Center for Infectious Disease"/>
            <person name="Wu L."/>
            <person name="Ma J."/>
        </authorList>
    </citation>
    <scope>NUCLEOTIDE SEQUENCE [LARGE SCALE GENOMIC DNA]</scope>
    <source>
        <strain evidence="5">CCUG 55074</strain>
    </source>
</reference>
<dbReference type="RefSeq" id="WP_374346275.1">
    <property type="nucleotide sequence ID" value="NZ_JBHTLQ010000005.1"/>
</dbReference>
<dbReference type="PANTHER" id="PTHR30055:SF146">
    <property type="entry name" value="HTH-TYPE TRANSCRIPTIONAL DUAL REGULATOR CECR"/>
    <property type="match status" value="1"/>
</dbReference>
<protein>
    <submittedName>
        <fullName evidence="4">TetR/AcrR family transcriptional regulator</fullName>
    </submittedName>
</protein>
<feature type="domain" description="HTH tetR-type" evidence="3">
    <location>
        <begin position="1"/>
        <end position="59"/>
    </location>
</feature>